<organism evidence="2 3">
    <name type="scientific">Winogradskyella poriferorum</name>
    <dbReference type="NCBI Taxonomy" id="307627"/>
    <lineage>
        <taxon>Bacteria</taxon>
        <taxon>Pseudomonadati</taxon>
        <taxon>Bacteroidota</taxon>
        <taxon>Flavobacteriia</taxon>
        <taxon>Flavobacteriales</taxon>
        <taxon>Flavobacteriaceae</taxon>
        <taxon>Winogradskyella</taxon>
    </lineage>
</organism>
<comment type="caution">
    <text evidence="2">The sequence shown here is derived from an EMBL/GenBank/DDBJ whole genome shotgun (WGS) entry which is preliminary data.</text>
</comment>
<dbReference type="SUPFAM" id="SSF53756">
    <property type="entry name" value="UDP-Glycosyltransferase/glycogen phosphorylase"/>
    <property type="match status" value="1"/>
</dbReference>
<sequence length="371" mass="42586">MKLAYIVNKINGTSGIQRMVAFQINYFIKNYNYNVDLILLNQNKNEKKSFYEVDSAVNFHFLKSSSSIVKDYYNKILAINKALKTINPDIVMVCESDIFSLYLPLFTKGKYKMIYQRHDLKELNLITGGKSLKTKVKNQIKKLFLSGAGKHYDKFVLLSKAHRVDWKGLKNIHIISNPIIIDSKGNKANLDSKIVLAVGRHDPIKGFDMLLKSWQNVVEQHPDWILKMVGKQTHDTDLKILAKKLNISKYVDFKEYVRDMSPIYLESSIFVCSSRVEAFPLVVIEAMSFGIPVVSFDCDYGPREIIKNSVDGILVSPNDIDFLAESICSLIENENIRKEMGERASENIKRYSVDKIMNQWKLLFEEVTSDA</sequence>
<keyword evidence="2" id="KW-0328">Glycosyltransferase</keyword>
<dbReference type="PANTHER" id="PTHR12526">
    <property type="entry name" value="GLYCOSYLTRANSFERASE"/>
    <property type="match status" value="1"/>
</dbReference>
<name>A0ABU7W597_9FLAO</name>
<keyword evidence="2" id="KW-0808">Transferase</keyword>
<dbReference type="EMBL" id="JAZHOU010000002">
    <property type="protein sequence ID" value="MEF3079053.1"/>
    <property type="molecule type" value="Genomic_DNA"/>
</dbReference>
<accession>A0ABU7W597</accession>
<gene>
    <name evidence="2" type="ORF">V1468_08565</name>
</gene>
<evidence type="ECO:0000313" key="2">
    <source>
        <dbReference type="EMBL" id="MEF3079053.1"/>
    </source>
</evidence>
<dbReference type="Proteomes" id="UP001356704">
    <property type="component" value="Unassembled WGS sequence"/>
</dbReference>
<dbReference type="Pfam" id="PF00534">
    <property type="entry name" value="Glycos_transf_1"/>
    <property type="match status" value="1"/>
</dbReference>
<reference evidence="2 3" key="1">
    <citation type="submission" date="2024-02" db="EMBL/GenBank/DDBJ databases">
        <title>Winogradskyella poriferorum JCM 12885.</title>
        <authorList>
            <person name="Zhang D.-F."/>
            <person name="Fu Z.-Y."/>
        </authorList>
    </citation>
    <scope>NUCLEOTIDE SEQUENCE [LARGE SCALE GENOMIC DNA]</scope>
    <source>
        <strain evidence="2 3">JCM 12885</strain>
    </source>
</reference>
<dbReference type="RefSeq" id="WP_331809823.1">
    <property type="nucleotide sequence ID" value="NZ_JAZHOU010000002.1"/>
</dbReference>
<evidence type="ECO:0000313" key="3">
    <source>
        <dbReference type="Proteomes" id="UP001356704"/>
    </source>
</evidence>
<protein>
    <submittedName>
        <fullName evidence="2">Glycosyltransferase</fullName>
        <ecNumber evidence="2">2.4.-.-</ecNumber>
    </submittedName>
</protein>
<dbReference type="PANTHER" id="PTHR12526:SF630">
    <property type="entry name" value="GLYCOSYLTRANSFERASE"/>
    <property type="match status" value="1"/>
</dbReference>
<evidence type="ECO:0000259" key="1">
    <source>
        <dbReference type="Pfam" id="PF00534"/>
    </source>
</evidence>
<dbReference type="GO" id="GO:0016757">
    <property type="term" value="F:glycosyltransferase activity"/>
    <property type="evidence" value="ECO:0007669"/>
    <property type="project" value="UniProtKB-KW"/>
</dbReference>
<keyword evidence="3" id="KW-1185">Reference proteome</keyword>
<dbReference type="InterPro" id="IPR001296">
    <property type="entry name" value="Glyco_trans_1"/>
</dbReference>
<dbReference type="EC" id="2.4.-.-" evidence="2"/>
<feature type="domain" description="Glycosyl transferase family 1" evidence="1">
    <location>
        <begin position="183"/>
        <end position="345"/>
    </location>
</feature>
<proteinExistence type="predicted"/>
<dbReference type="Gene3D" id="3.40.50.2000">
    <property type="entry name" value="Glycogen Phosphorylase B"/>
    <property type="match status" value="2"/>
</dbReference>